<accession>A0A835KIA0</accession>
<evidence type="ECO:0000256" key="1">
    <source>
        <dbReference type="SAM" id="MobiDB-lite"/>
    </source>
</evidence>
<reference evidence="2" key="1">
    <citation type="submission" date="2020-07" db="EMBL/GenBank/DDBJ databases">
        <title>Genome sequence and genetic diversity analysis of an under-domesticated orphan crop, white fonio (Digitaria exilis).</title>
        <authorList>
            <person name="Bennetzen J.L."/>
            <person name="Chen S."/>
            <person name="Ma X."/>
            <person name="Wang X."/>
            <person name="Yssel A.E.J."/>
            <person name="Chaluvadi S.R."/>
            <person name="Johnson M."/>
            <person name="Gangashetty P."/>
            <person name="Hamidou F."/>
            <person name="Sanogo M.D."/>
            <person name="Zwaenepoel A."/>
            <person name="Wallace J."/>
            <person name="Van De Peer Y."/>
            <person name="Van Deynze A."/>
        </authorList>
    </citation>
    <scope>NUCLEOTIDE SEQUENCE</scope>
    <source>
        <tissue evidence="2">Leaves</tissue>
    </source>
</reference>
<evidence type="ECO:0000313" key="3">
    <source>
        <dbReference type="Proteomes" id="UP000636709"/>
    </source>
</evidence>
<comment type="caution">
    <text evidence="2">The sequence shown here is derived from an EMBL/GenBank/DDBJ whole genome shotgun (WGS) entry which is preliminary data.</text>
</comment>
<dbReference type="EMBL" id="JACEFO010001603">
    <property type="protein sequence ID" value="KAF8732912.1"/>
    <property type="molecule type" value="Genomic_DNA"/>
</dbReference>
<organism evidence="2 3">
    <name type="scientific">Digitaria exilis</name>
    <dbReference type="NCBI Taxonomy" id="1010633"/>
    <lineage>
        <taxon>Eukaryota</taxon>
        <taxon>Viridiplantae</taxon>
        <taxon>Streptophyta</taxon>
        <taxon>Embryophyta</taxon>
        <taxon>Tracheophyta</taxon>
        <taxon>Spermatophyta</taxon>
        <taxon>Magnoliopsida</taxon>
        <taxon>Liliopsida</taxon>
        <taxon>Poales</taxon>
        <taxon>Poaceae</taxon>
        <taxon>PACMAD clade</taxon>
        <taxon>Panicoideae</taxon>
        <taxon>Panicodae</taxon>
        <taxon>Paniceae</taxon>
        <taxon>Anthephorinae</taxon>
        <taxon>Digitaria</taxon>
    </lineage>
</organism>
<proteinExistence type="predicted"/>
<feature type="region of interest" description="Disordered" evidence="1">
    <location>
        <begin position="1"/>
        <end position="26"/>
    </location>
</feature>
<dbReference type="Proteomes" id="UP000636709">
    <property type="component" value="Unassembled WGS sequence"/>
</dbReference>
<protein>
    <submittedName>
        <fullName evidence="2">Uncharacterized protein</fullName>
    </submittedName>
</protein>
<evidence type="ECO:0000313" key="2">
    <source>
        <dbReference type="EMBL" id="KAF8732912.1"/>
    </source>
</evidence>
<sequence>MSISRDMFKPEKGSLHPPGLDAGGNGEGERIPWGLLEYKAYVADCRNDTTAVAYSRCGREIQVTFFPTRPPRVSYLCVFCRPATADGEAETNRTFNDKSYHPSWLNSCSDSYPANSQTVPKEWNRFTSRHNTTPPSLGRCAGSHPRHLKRYGRITREAELNLPLPARTNDLTHSPIGEEKAYPKTMDDRDIYTALSETEVTAIRIDHKTLQSLYACTQLGLQTGVNRLRHNPQLVTPNRKRHPPASLGSEHLSTLTLAPRAVKTFPVGQTGNSSPIGGVRTHPVPLTQIPHCGRQQLAGTPPTKASWCVRYSDNEVGQQGLSVSTAVVRNRYHLRHNTGLTQKLAPGSPKA</sequence>
<keyword evidence="3" id="KW-1185">Reference proteome</keyword>
<gene>
    <name evidence="2" type="ORF">HU200_015262</name>
</gene>
<name>A0A835KIA0_9POAL</name>
<dbReference type="AlphaFoldDB" id="A0A835KIA0"/>
<feature type="compositionally biased region" description="Basic and acidic residues" evidence="1">
    <location>
        <begin position="1"/>
        <end position="14"/>
    </location>
</feature>